<name>A0AA37IHG2_9BURK</name>
<dbReference type="CDD" id="cd09854">
    <property type="entry name" value="PIN_VapC-like"/>
    <property type="match status" value="1"/>
</dbReference>
<dbReference type="AlphaFoldDB" id="A0AA37IHG2"/>
<evidence type="ECO:0008006" key="3">
    <source>
        <dbReference type="Google" id="ProtNLM"/>
    </source>
</evidence>
<reference evidence="1" key="1">
    <citation type="submission" date="2022-09" db="EMBL/GenBank/DDBJ databases">
        <title>Isolation and characterization of 3-chlorobenzoate degrading bacteria from soils in Shizuoka.</title>
        <authorList>
            <person name="Ifat A."/>
            <person name="Ogawa N."/>
            <person name="Kimbara K."/>
            <person name="Moriuchi R."/>
            <person name="Dohra H."/>
            <person name="Shintani M."/>
        </authorList>
    </citation>
    <scope>NUCLEOTIDE SEQUENCE</scope>
    <source>
        <strain evidence="1">19CS4-2</strain>
    </source>
</reference>
<dbReference type="RefSeq" id="WP_238216589.1">
    <property type="nucleotide sequence ID" value="NZ_BPUS01000022.1"/>
</dbReference>
<dbReference type="InterPro" id="IPR029060">
    <property type="entry name" value="PIN-like_dom_sf"/>
</dbReference>
<evidence type="ECO:0000313" key="1">
    <source>
        <dbReference type="EMBL" id="GJH29329.1"/>
    </source>
</evidence>
<proteinExistence type="predicted"/>
<dbReference type="Proteomes" id="UP001055111">
    <property type="component" value="Unassembled WGS sequence"/>
</dbReference>
<evidence type="ECO:0000313" key="2">
    <source>
        <dbReference type="Proteomes" id="UP001055111"/>
    </source>
</evidence>
<dbReference type="SUPFAM" id="SSF88723">
    <property type="entry name" value="PIN domain-like"/>
    <property type="match status" value="1"/>
</dbReference>
<gene>
    <name evidence="1" type="ORF">CBA19CS42_32455</name>
</gene>
<dbReference type="EMBL" id="BPUS01000022">
    <property type="protein sequence ID" value="GJH29329.1"/>
    <property type="molecule type" value="Genomic_DNA"/>
</dbReference>
<accession>A0AA37IHG2</accession>
<comment type="caution">
    <text evidence="1">The sequence shown here is derived from an EMBL/GenBank/DDBJ whole genome shotgun (WGS) entry which is preliminary data.</text>
</comment>
<sequence>MNSVLVDTSFLICLSSPSRPHHELAKEYFQRFIGAGVIMHLSTIVISEFEVRQRATDLGLNNFIIVPFNIDHAIVTARVFNAMNTVRHDSDSRVAVKDDAKLIGQCVAGGISHFVTDDAACARRLGALRSKGDLAGLPHAINLHDGFWEGWFNDSNQGRLI</sequence>
<organism evidence="1 2">
    <name type="scientific">Caballeronia novacaledonica</name>
    <dbReference type="NCBI Taxonomy" id="1544861"/>
    <lineage>
        <taxon>Bacteria</taxon>
        <taxon>Pseudomonadati</taxon>
        <taxon>Pseudomonadota</taxon>
        <taxon>Betaproteobacteria</taxon>
        <taxon>Burkholderiales</taxon>
        <taxon>Burkholderiaceae</taxon>
        <taxon>Caballeronia</taxon>
    </lineage>
</organism>
<protein>
    <recommendedName>
        <fullName evidence="3">PIN domain-containing protein</fullName>
    </recommendedName>
</protein>